<evidence type="ECO:0000256" key="2">
    <source>
        <dbReference type="ARBA" id="ARBA00022638"/>
    </source>
</evidence>
<organism evidence="8 9">
    <name type="scientific">Rhodovulum steppense</name>
    <dbReference type="NCBI Taxonomy" id="540251"/>
    <lineage>
        <taxon>Bacteria</taxon>
        <taxon>Pseudomonadati</taxon>
        <taxon>Pseudomonadota</taxon>
        <taxon>Alphaproteobacteria</taxon>
        <taxon>Rhodobacterales</taxon>
        <taxon>Paracoccaceae</taxon>
        <taxon>Rhodovulum</taxon>
    </lineage>
</organism>
<evidence type="ECO:0000256" key="5">
    <source>
        <dbReference type="SAM" id="MobiDB-lite"/>
    </source>
</evidence>
<dbReference type="InterPro" id="IPR002477">
    <property type="entry name" value="Peptidoglycan-bd-like"/>
</dbReference>
<evidence type="ECO:0000313" key="9">
    <source>
        <dbReference type="Proteomes" id="UP000295277"/>
    </source>
</evidence>
<evidence type="ECO:0000259" key="7">
    <source>
        <dbReference type="Pfam" id="PF01471"/>
    </source>
</evidence>
<dbReference type="Gene3D" id="1.10.101.10">
    <property type="entry name" value="PGBD-like superfamily/PGBD"/>
    <property type="match status" value="1"/>
</dbReference>
<sequence length="330" mass="34904">MASGHPSGNTIARGRPMQTSEQGRAFLEGHEGVALRAYRCPAGKWTIGAGLTAASGVVVPKAGMVITRTEANRLLALALMRNYEPAVGAAMPGAKQHEFDAGVSFHFNTGAIGRATWVKRWRVKAPVSEIRAALGEWRKGGGKVLPGLVLRRAEEFEMLAYGRYAGIDRVATVPVRADGLARFAVPVSEAEIAEIRKGFASLGFDPGTNAHGVLATTAREFQRRYGLTVDGIIGRATLSALQRALDARVKVQAGVVGAGGSAGGVTAARELPEAAPAGLADALSAAPWIEPIILGLGAIWLAWLAWTYRDALAARLDRRFPRIAAKLRSI</sequence>
<dbReference type="GO" id="GO:0031640">
    <property type="term" value="P:killing of cells of another organism"/>
    <property type="evidence" value="ECO:0007669"/>
    <property type="project" value="UniProtKB-KW"/>
</dbReference>
<dbReference type="EC" id="3.2.1.17" evidence="4"/>
<reference evidence="8 9" key="1">
    <citation type="submission" date="2019-03" db="EMBL/GenBank/DDBJ databases">
        <title>Genomic Encyclopedia of Type Strains, Phase IV (KMG-IV): sequencing the most valuable type-strain genomes for metagenomic binning, comparative biology and taxonomic classification.</title>
        <authorList>
            <person name="Goeker M."/>
        </authorList>
    </citation>
    <scope>NUCLEOTIDE SEQUENCE [LARGE SCALE GENOMIC DNA]</scope>
    <source>
        <strain evidence="8 9">DSM 21153</strain>
    </source>
</reference>
<dbReference type="Pfam" id="PF00959">
    <property type="entry name" value="Phage_lysozyme"/>
    <property type="match status" value="1"/>
</dbReference>
<dbReference type="InterPro" id="IPR033907">
    <property type="entry name" value="Endolysin_autolysin"/>
</dbReference>
<evidence type="ECO:0000313" key="8">
    <source>
        <dbReference type="EMBL" id="TCM84798.1"/>
    </source>
</evidence>
<dbReference type="AlphaFoldDB" id="A0A4R1YUL8"/>
<dbReference type="InterPro" id="IPR036366">
    <property type="entry name" value="PGBDSf"/>
</dbReference>
<dbReference type="InterPro" id="IPR023347">
    <property type="entry name" value="Lysozyme_dom_sf"/>
</dbReference>
<dbReference type="InterPro" id="IPR051018">
    <property type="entry name" value="Bacteriophage_GH24"/>
</dbReference>
<dbReference type="Proteomes" id="UP000295277">
    <property type="component" value="Unassembled WGS sequence"/>
</dbReference>
<dbReference type="Pfam" id="PF01471">
    <property type="entry name" value="PG_binding_1"/>
    <property type="match status" value="1"/>
</dbReference>
<dbReference type="InterPro" id="IPR023346">
    <property type="entry name" value="Lysozyme-like_dom_sf"/>
</dbReference>
<name>A0A4R1YUL8_9RHOB</name>
<feature type="transmembrane region" description="Helical" evidence="6">
    <location>
        <begin position="288"/>
        <end position="308"/>
    </location>
</feature>
<dbReference type="GO" id="GO:0003796">
    <property type="term" value="F:lysozyme activity"/>
    <property type="evidence" value="ECO:0007669"/>
    <property type="project" value="UniProtKB-EC"/>
</dbReference>
<dbReference type="Gene3D" id="1.10.530.40">
    <property type="match status" value="1"/>
</dbReference>
<gene>
    <name evidence="8" type="ORF">EV216_110116</name>
</gene>
<evidence type="ECO:0000256" key="3">
    <source>
        <dbReference type="ARBA" id="ARBA00023200"/>
    </source>
</evidence>
<evidence type="ECO:0000256" key="6">
    <source>
        <dbReference type="SAM" id="Phobius"/>
    </source>
</evidence>
<evidence type="ECO:0000256" key="1">
    <source>
        <dbReference type="ARBA" id="ARBA00022529"/>
    </source>
</evidence>
<keyword evidence="9" id="KW-1185">Reference proteome</keyword>
<comment type="catalytic activity">
    <reaction evidence="4">
        <text>Hydrolysis of (1-&gt;4)-beta-linkages between N-acetylmuramic acid and N-acetyl-D-glucosamine residues in a peptidoglycan and between N-acetyl-D-glucosamine residues in chitodextrins.</text>
        <dbReference type="EC" id="3.2.1.17"/>
    </reaction>
</comment>
<keyword evidence="1 4" id="KW-0929">Antimicrobial</keyword>
<evidence type="ECO:0000256" key="4">
    <source>
        <dbReference type="RuleBase" id="RU003788"/>
    </source>
</evidence>
<dbReference type="GO" id="GO:0042742">
    <property type="term" value="P:defense response to bacterium"/>
    <property type="evidence" value="ECO:0007669"/>
    <property type="project" value="UniProtKB-KW"/>
</dbReference>
<dbReference type="SUPFAM" id="SSF53955">
    <property type="entry name" value="Lysozyme-like"/>
    <property type="match status" value="1"/>
</dbReference>
<feature type="region of interest" description="Disordered" evidence="5">
    <location>
        <begin position="1"/>
        <end position="20"/>
    </location>
</feature>
<dbReference type="EMBL" id="SLVM01000010">
    <property type="protein sequence ID" value="TCM84798.1"/>
    <property type="molecule type" value="Genomic_DNA"/>
</dbReference>
<dbReference type="SUPFAM" id="SSF47090">
    <property type="entry name" value="PGBD-like"/>
    <property type="match status" value="1"/>
</dbReference>
<keyword evidence="2 4" id="KW-0081">Bacteriolytic enzyme</keyword>
<dbReference type="PANTHER" id="PTHR38107">
    <property type="match status" value="1"/>
</dbReference>
<feature type="compositionally biased region" description="Polar residues" evidence="5">
    <location>
        <begin position="1"/>
        <end position="10"/>
    </location>
</feature>
<proteinExistence type="inferred from homology"/>
<keyword evidence="6" id="KW-0812">Transmembrane</keyword>
<feature type="domain" description="Peptidoglycan binding-like" evidence="7">
    <location>
        <begin position="190"/>
        <end position="241"/>
    </location>
</feature>
<keyword evidence="6" id="KW-1133">Transmembrane helix</keyword>
<comment type="similarity">
    <text evidence="4">Belongs to the glycosyl hydrolase 24 family.</text>
</comment>
<comment type="caution">
    <text evidence="8">The sequence shown here is derived from an EMBL/GenBank/DDBJ whole genome shotgun (WGS) entry which is preliminary data.</text>
</comment>
<keyword evidence="3" id="KW-1035">Host cytoplasm</keyword>
<dbReference type="CDD" id="cd00737">
    <property type="entry name" value="lyz_endolysin_autolysin"/>
    <property type="match status" value="1"/>
</dbReference>
<accession>A0A4R1YUL8</accession>
<dbReference type="PANTHER" id="PTHR38107:SF3">
    <property type="entry name" value="LYSOZYME RRRD-RELATED"/>
    <property type="match status" value="1"/>
</dbReference>
<protein>
    <recommendedName>
        <fullName evidence="4">Lysozyme</fullName>
        <ecNumber evidence="4">3.2.1.17</ecNumber>
    </recommendedName>
</protein>
<keyword evidence="4" id="KW-0326">Glycosidase</keyword>
<dbReference type="GO" id="GO:0016998">
    <property type="term" value="P:cell wall macromolecule catabolic process"/>
    <property type="evidence" value="ECO:0007669"/>
    <property type="project" value="InterPro"/>
</dbReference>
<keyword evidence="6" id="KW-0472">Membrane</keyword>
<keyword evidence="4" id="KW-0378">Hydrolase</keyword>
<dbReference type="GO" id="GO:0009253">
    <property type="term" value="P:peptidoglycan catabolic process"/>
    <property type="evidence" value="ECO:0007669"/>
    <property type="project" value="InterPro"/>
</dbReference>
<dbReference type="InterPro" id="IPR002196">
    <property type="entry name" value="Glyco_hydro_24"/>
</dbReference>
<dbReference type="InterPro" id="IPR036365">
    <property type="entry name" value="PGBD-like_sf"/>
</dbReference>